<dbReference type="Proteomes" id="UP000386466">
    <property type="component" value="Unassembled WGS sequence"/>
</dbReference>
<reference evidence="1 2" key="1">
    <citation type="submission" date="2019-01" db="EMBL/GenBank/DDBJ databases">
        <authorList>
            <person name="Alioto T."/>
            <person name="Alioto T."/>
        </authorList>
    </citation>
    <scope>NUCLEOTIDE SEQUENCE [LARGE SCALE GENOMIC DNA]</scope>
</reference>
<keyword evidence="2" id="KW-1185">Reference proteome</keyword>
<name>A0A485NZC7_LYNPA</name>
<protein>
    <submittedName>
        <fullName evidence="1">Uncharacterized protein</fullName>
    </submittedName>
</protein>
<evidence type="ECO:0000313" key="2">
    <source>
        <dbReference type="Proteomes" id="UP000386466"/>
    </source>
</evidence>
<dbReference type="AlphaFoldDB" id="A0A485NZC7"/>
<proteinExistence type="predicted"/>
<sequence>MANRTKLFNTSTKGKAFQFTKSISNEKQQTSTSPTASHCLNNEQYVSIPITATVARPDTLPDKV</sequence>
<dbReference type="EMBL" id="CAAGRJ010024383">
    <property type="protein sequence ID" value="VFV37409.1"/>
    <property type="molecule type" value="Genomic_DNA"/>
</dbReference>
<organism evidence="1 2">
    <name type="scientific">Lynx pardinus</name>
    <name type="common">Iberian lynx</name>
    <name type="synonym">Felis pardina</name>
    <dbReference type="NCBI Taxonomy" id="191816"/>
    <lineage>
        <taxon>Eukaryota</taxon>
        <taxon>Metazoa</taxon>
        <taxon>Chordata</taxon>
        <taxon>Craniata</taxon>
        <taxon>Vertebrata</taxon>
        <taxon>Euteleostomi</taxon>
        <taxon>Mammalia</taxon>
        <taxon>Eutheria</taxon>
        <taxon>Laurasiatheria</taxon>
        <taxon>Carnivora</taxon>
        <taxon>Feliformia</taxon>
        <taxon>Felidae</taxon>
        <taxon>Felinae</taxon>
        <taxon>Lynx</taxon>
    </lineage>
</organism>
<feature type="non-terminal residue" evidence="1">
    <location>
        <position position="64"/>
    </location>
</feature>
<gene>
    <name evidence="1" type="ORF">LYPA_23C020134</name>
</gene>
<evidence type="ECO:0000313" key="1">
    <source>
        <dbReference type="EMBL" id="VFV37409.1"/>
    </source>
</evidence>
<accession>A0A485NZC7</accession>